<feature type="transmembrane region" description="Helical" evidence="2">
    <location>
        <begin position="908"/>
        <end position="926"/>
    </location>
</feature>
<keyword evidence="4" id="KW-1185">Reference proteome</keyword>
<proteinExistence type="predicted"/>
<feature type="region of interest" description="Disordered" evidence="1">
    <location>
        <begin position="202"/>
        <end position="242"/>
    </location>
</feature>
<sequence length="1082" mass="116431">MGTMGLQWDGVGLMPFTHAKLWAAQEFVAAIFLLCRKQDFVKHYLPIFIAFALLIIAAATKKRTRLLKAAVFARSLLRMAMMLQLSVRGESLNLLRYGDLPTYLMTFLPELLILNWELGAPLFMFAFSHAGVSALFYYMANIHSVTTSILRGFGIHAVCYCVFLAIRCNINSHCKSATEPHAGRFSEVVEQLQKDEKVIQQPLQKERPSAKAQQQQGQHEEPAGGHLNNKHSDNVADSMPCSSMSMPLRRADMCAASSFGTAAANNCDLGTTGKPQLPCSGVSSGSQSASAQYHHPPESQGVVAPWSGSDASATSVNYSSGIVSKPTHQHPTASAIVSKPTHQHSTATASPLPKVVAESLKARTEMCGRNAYISKRSQPHSSEVKRRCLRAACRVAVKVHGPFLPDSLPPQAISNLQNGLRRSPQLMPCDVPAVRAGCLVISYGTLSCSEDCTMLQMQNELAAVTKGWAHEHGLLPSGKEGLLSVQACCQSSWGSISTSLAGLDCFPEHSLLVRQPFLETTMSDPELKPLCVFDLTLIAPSQDFELRGWQGGADAPEDLPDDVKSRSLCLLANVDGEFLATSVVQRRDDSSGEVSVQVQVSLPEAMRDATTLHPKVLVLELWAVGTLVCSYGAVLLPCAGALTELQGWADEAGGGRSCEERSAFVRDLVDWMHFHATCNSALKQRHQGAADMFIHEGLADQADEEVQEMHELGEDLLAHCLGHGMLTLAGMLLNVLASCPVSDAPFSLLDGLTPAAEQLAGSPVSQQQSCQQYSPSSDLQLDPSPAEQPEAAQQLADAPVSQQQGCQQHSSSPGQRLDPSSVGTPPLVPPTRTTAARSAQASKTAAAGRFSESSQEEEFQAWKIRQIAPLASCWCSIMVLCMGVGLLQNFCKRQAFEGKAAVFAEEGPLVPLVLAYAVGAHFIGKAGTYTELILAMSIAARACFAVLVGLGVVPVPEMLVCTGAWRVEVPSEALMMPVVEQVRMRWMIPLRLVLTLGIGAFYQSLHVAAPWFQAFALNACSLAIAKGIDLRYRRLHALALSNSKPNKDEMGDTQNGEALGCGRRKVLPAAKAGPSTAHECKL</sequence>
<feature type="transmembrane region" description="Helical" evidence="2">
    <location>
        <begin position="43"/>
        <end position="59"/>
    </location>
</feature>
<reference evidence="3" key="1">
    <citation type="submission" date="2017-08" db="EMBL/GenBank/DDBJ databases">
        <authorList>
            <person name="Polle J.E."/>
            <person name="Barry K."/>
            <person name="Cushman J."/>
            <person name="Schmutz J."/>
            <person name="Tran D."/>
            <person name="Hathwaick L.T."/>
            <person name="Yim W.C."/>
            <person name="Jenkins J."/>
            <person name="Mckie-Krisberg Z.M."/>
            <person name="Prochnik S."/>
            <person name="Lindquist E."/>
            <person name="Dockter R.B."/>
            <person name="Adam C."/>
            <person name="Molina H."/>
            <person name="Bunkerborg J."/>
            <person name="Jin E."/>
            <person name="Buchheim M."/>
            <person name="Magnuson J."/>
        </authorList>
    </citation>
    <scope>NUCLEOTIDE SEQUENCE</scope>
    <source>
        <strain evidence="3">CCAP 19/18</strain>
    </source>
</reference>
<organism evidence="3 4">
    <name type="scientific">Dunaliella salina</name>
    <name type="common">Green alga</name>
    <name type="synonym">Protococcus salinus</name>
    <dbReference type="NCBI Taxonomy" id="3046"/>
    <lineage>
        <taxon>Eukaryota</taxon>
        <taxon>Viridiplantae</taxon>
        <taxon>Chlorophyta</taxon>
        <taxon>core chlorophytes</taxon>
        <taxon>Chlorophyceae</taxon>
        <taxon>CS clade</taxon>
        <taxon>Chlamydomonadales</taxon>
        <taxon>Dunaliellaceae</taxon>
        <taxon>Dunaliella</taxon>
    </lineage>
</organism>
<name>A0ABQ7GRU5_DUNSA</name>
<evidence type="ECO:0000313" key="3">
    <source>
        <dbReference type="EMBL" id="KAF5837328.1"/>
    </source>
</evidence>
<feature type="transmembrane region" description="Helical" evidence="2">
    <location>
        <begin position="938"/>
        <end position="965"/>
    </location>
</feature>
<keyword evidence="2" id="KW-0812">Transmembrane</keyword>
<gene>
    <name evidence="3" type="ORF">DUNSADRAFT_4536</name>
</gene>
<evidence type="ECO:0000313" key="4">
    <source>
        <dbReference type="Proteomes" id="UP000815325"/>
    </source>
</evidence>
<comment type="caution">
    <text evidence="3">The sequence shown here is derived from an EMBL/GenBank/DDBJ whole genome shotgun (WGS) entry which is preliminary data.</text>
</comment>
<feature type="compositionally biased region" description="Low complexity" evidence="1">
    <location>
        <begin position="280"/>
        <end position="292"/>
    </location>
</feature>
<keyword evidence="2" id="KW-1133">Transmembrane helix</keyword>
<keyword evidence="2" id="KW-0472">Membrane</keyword>
<feature type="compositionally biased region" description="Low complexity" evidence="1">
    <location>
        <begin position="831"/>
        <end position="850"/>
    </location>
</feature>
<feature type="transmembrane region" description="Helical" evidence="2">
    <location>
        <begin position="118"/>
        <end position="137"/>
    </location>
</feature>
<feature type="transmembrane region" description="Helical" evidence="2">
    <location>
        <begin position="986"/>
        <end position="1005"/>
    </location>
</feature>
<evidence type="ECO:0000256" key="2">
    <source>
        <dbReference type="SAM" id="Phobius"/>
    </source>
</evidence>
<dbReference type="Proteomes" id="UP000815325">
    <property type="component" value="Unassembled WGS sequence"/>
</dbReference>
<dbReference type="EMBL" id="MU069620">
    <property type="protein sequence ID" value="KAF5837328.1"/>
    <property type="molecule type" value="Genomic_DNA"/>
</dbReference>
<protein>
    <submittedName>
        <fullName evidence="3">Uncharacterized protein</fullName>
    </submittedName>
</protein>
<feature type="transmembrane region" description="Helical" evidence="2">
    <location>
        <begin position="149"/>
        <end position="166"/>
    </location>
</feature>
<feature type="transmembrane region" description="Helical" evidence="2">
    <location>
        <begin position="867"/>
        <end position="887"/>
    </location>
</feature>
<evidence type="ECO:0000256" key="1">
    <source>
        <dbReference type="SAM" id="MobiDB-lite"/>
    </source>
</evidence>
<feature type="compositionally biased region" description="Low complexity" evidence="1">
    <location>
        <begin position="765"/>
        <end position="815"/>
    </location>
</feature>
<accession>A0ABQ7GRU5</accession>
<feature type="region of interest" description="Disordered" evidence="1">
    <location>
        <begin position="278"/>
        <end position="310"/>
    </location>
</feature>
<feature type="region of interest" description="Disordered" evidence="1">
    <location>
        <begin position="759"/>
        <end position="850"/>
    </location>
</feature>